<sequence>MYSEEHQVEGQQQPPPGALPRVQHHHLIIVVIPAPLPQQQREEDGITNNVGSPFAKDFLPKMEDGTLQACTGGTSATRALEINKMISFWRNAHKRIRCAVLEDFPERQLPYLQSICKITTSKCVMCFTIKCFIYFRSLDFDEENKHGAILPLVVTAGTITRRAVEPTWLTASNARVACVLQRAGDRTVLNRGRELLELTFHINKLVIGC</sequence>
<gene>
    <name evidence="1" type="ORF">AB205_0177630</name>
</gene>
<dbReference type="AlphaFoldDB" id="A0A2G9S1B8"/>
<accession>A0A2G9S1B8</accession>
<dbReference type="GO" id="GO:0003887">
    <property type="term" value="F:DNA-directed DNA polymerase activity"/>
    <property type="evidence" value="ECO:0007669"/>
    <property type="project" value="TreeGrafter"/>
</dbReference>
<name>A0A2G9S1B8_AQUCT</name>
<dbReference type="EMBL" id="KV929674">
    <property type="protein sequence ID" value="PIO33890.1"/>
    <property type="molecule type" value="Genomic_DNA"/>
</dbReference>
<protein>
    <submittedName>
        <fullName evidence="1">Uncharacterized protein</fullName>
    </submittedName>
</protein>
<dbReference type="GO" id="GO:0003677">
    <property type="term" value="F:DNA binding"/>
    <property type="evidence" value="ECO:0007669"/>
    <property type="project" value="InterPro"/>
</dbReference>
<dbReference type="GO" id="GO:0005760">
    <property type="term" value="C:gamma DNA polymerase complex"/>
    <property type="evidence" value="ECO:0007669"/>
    <property type="project" value="InterPro"/>
</dbReference>
<reference evidence="1" key="1">
    <citation type="submission" date="2017-08" db="EMBL/GenBank/DDBJ databases">
        <title>Assembly of the North American Bullfrog Genome.</title>
        <authorList>
            <person name="Warren R.L."/>
            <person name="Vandervalk B.P."/>
            <person name="Kucuk E."/>
            <person name="Birol I."/>
            <person name="Helbing C."/>
            <person name="Pandoh P."/>
            <person name="Behsaz B."/>
            <person name="Mohamadi H."/>
            <person name="Chu J."/>
            <person name="Jackman S."/>
            <person name="Hammond S.A."/>
            <person name="Veldhoen N."/>
            <person name="Kirk H."/>
            <person name="Zhao Y."/>
            <person name="Coope R."/>
            <person name="Pleasance S."/>
            <person name="Moore R."/>
            <person name="Holt R."/>
        </authorList>
    </citation>
    <scope>NUCLEOTIDE SEQUENCE</scope>
    <source>
        <strain evidence="1">Bruno</strain>
        <tissue evidence="1">Liver</tissue>
    </source>
</reference>
<dbReference type="OrthoDB" id="5588663at2759"/>
<dbReference type="GO" id="GO:0008408">
    <property type="term" value="F:3'-5' exonuclease activity"/>
    <property type="evidence" value="ECO:0007669"/>
    <property type="project" value="TreeGrafter"/>
</dbReference>
<evidence type="ECO:0000313" key="1">
    <source>
        <dbReference type="EMBL" id="PIO33890.1"/>
    </source>
</evidence>
<dbReference type="PANTHER" id="PTHR10267:SF0">
    <property type="entry name" value="DNA POLYMERASE SUBUNIT GAMMA-1"/>
    <property type="match status" value="1"/>
</dbReference>
<organism evidence="1">
    <name type="scientific">Aquarana catesbeiana</name>
    <name type="common">American bullfrog</name>
    <name type="synonym">Rana catesbeiana</name>
    <dbReference type="NCBI Taxonomy" id="8400"/>
    <lineage>
        <taxon>Eukaryota</taxon>
        <taxon>Metazoa</taxon>
        <taxon>Chordata</taxon>
        <taxon>Craniata</taxon>
        <taxon>Vertebrata</taxon>
        <taxon>Euteleostomi</taxon>
        <taxon>Amphibia</taxon>
        <taxon>Batrachia</taxon>
        <taxon>Anura</taxon>
        <taxon>Neobatrachia</taxon>
        <taxon>Ranoidea</taxon>
        <taxon>Ranidae</taxon>
        <taxon>Aquarana</taxon>
    </lineage>
</organism>
<dbReference type="InterPro" id="IPR002297">
    <property type="entry name" value="DNA-dir_DNA_pol_A_mt"/>
</dbReference>
<dbReference type="PANTHER" id="PTHR10267">
    <property type="entry name" value="DNA POLYMERASE SUBUNIT GAMMA-1"/>
    <property type="match status" value="1"/>
</dbReference>
<proteinExistence type="predicted"/>
<dbReference type="GO" id="GO:0006264">
    <property type="term" value="P:mitochondrial DNA replication"/>
    <property type="evidence" value="ECO:0007669"/>
    <property type="project" value="TreeGrafter"/>
</dbReference>